<evidence type="ECO:0000313" key="1">
    <source>
        <dbReference type="EMBL" id="KAJ4710882.1"/>
    </source>
</evidence>
<evidence type="ECO:0000313" key="2">
    <source>
        <dbReference type="Proteomes" id="UP001164539"/>
    </source>
</evidence>
<keyword evidence="2" id="KW-1185">Reference proteome</keyword>
<dbReference type="Proteomes" id="UP001164539">
    <property type="component" value="Chromosome 9"/>
</dbReference>
<organism evidence="1 2">
    <name type="scientific">Melia azedarach</name>
    <name type="common">Chinaberry tree</name>
    <dbReference type="NCBI Taxonomy" id="155640"/>
    <lineage>
        <taxon>Eukaryota</taxon>
        <taxon>Viridiplantae</taxon>
        <taxon>Streptophyta</taxon>
        <taxon>Embryophyta</taxon>
        <taxon>Tracheophyta</taxon>
        <taxon>Spermatophyta</taxon>
        <taxon>Magnoliopsida</taxon>
        <taxon>eudicotyledons</taxon>
        <taxon>Gunneridae</taxon>
        <taxon>Pentapetalae</taxon>
        <taxon>rosids</taxon>
        <taxon>malvids</taxon>
        <taxon>Sapindales</taxon>
        <taxon>Meliaceae</taxon>
        <taxon>Melia</taxon>
    </lineage>
</organism>
<name>A0ACC1XIT3_MELAZ</name>
<proteinExistence type="predicted"/>
<gene>
    <name evidence="1" type="ORF">OWV82_016992</name>
</gene>
<comment type="caution">
    <text evidence="1">The sequence shown here is derived from an EMBL/GenBank/DDBJ whole genome shotgun (WGS) entry which is preliminary data.</text>
</comment>
<accession>A0ACC1XIT3</accession>
<dbReference type="EMBL" id="CM051402">
    <property type="protein sequence ID" value="KAJ4710882.1"/>
    <property type="molecule type" value="Genomic_DNA"/>
</dbReference>
<protein>
    <submittedName>
        <fullName evidence="1">EEIG1/EHBP1 N-terminal domain-containing protein</fullName>
    </submittedName>
</protein>
<reference evidence="1 2" key="1">
    <citation type="journal article" date="2023" name="Science">
        <title>Complex scaffold remodeling in plant triterpene biosynthesis.</title>
        <authorList>
            <person name="De La Pena R."/>
            <person name="Hodgson H."/>
            <person name="Liu J.C."/>
            <person name="Stephenson M.J."/>
            <person name="Martin A.C."/>
            <person name="Owen C."/>
            <person name="Harkess A."/>
            <person name="Leebens-Mack J."/>
            <person name="Jimenez L.E."/>
            <person name="Osbourn A."/>
            <person name="Sattely E.S."/>
        </authorList>
    </citation>
    <scope>NUCLEOTIDE SEQUENCE [LARGE SCALE GENOMIC DNA]</scope>
    <source>
        <strain evidence="2">cv. JPN11</strain>
        <tissue evidence="1">Leaf</tissue>
    </source>
</reference>
<sequence length="972" mass="107135">MVLGLRTKNRKRGSVQVDYLVHLQEIRPWPPSEPLSSVQSVLLQWENGDQSSGSLASVVGDGKVEFNESFRLPVTLYGEASKKGTAGDSFQKNYLELYFYETGTNKPAKGQLMGSAVINLADYGIINESMAISAPINFKKSSKSTAQPILYFIIEPFYKNSSSSSSKSSLLKEVYSDKNGSESFSQLMNEGNDEECEIASFTDDDDVSSLSSRTISSSAFETRGGSPAQNCKNGSDSVKDGTQRVHRDSSLLSNLASAKDKDVNVCASSLSSTNSYSEVSSDMYIEVGINTDQERWLEDSQTNLEDDRITRRREKNGTEVARTSNLYVGLSKDTEKKEQHDNEQGNLIFESRKNSIEDKLVSKLPEVATKREIKLRSNTLANSRTSLGSQSGTVMNDKIKHVKSQLHFDSAKSNGLVNSNQFTGKERKNSIAKDVYKGSTREETTKGFSDSKVELKSKIEMLEEELREAAALEVGLYSVVAEHGSSTNKVHAPARRLSRFYFHACKAMSKTKRASAARTVIQGLVLVSKACGNDVPRLNFWLSNSVLLRAIVTVVARKQISGGLRTNSNGDQRGLEERYASKRLESSPNGNKKNNTGDSSDDWEDPQTFIVALEKLEAWIFSRIIESVWWQTLTPHMQSAAAKGSTSKKASGRRYGFGNQEQGNFSIELWKKAFKDACERLCPVRAGGHDCGCLPVLARLVMEQLVGRLDVAMFNAILRESAEEMPTDPVSDPISDSKVLPIPAGKSSFGAGAQLKNAIGSWSRWLSDLFGIDDNDSLEDMNEACDDKSVKRETFKPFPLLNALSDLMMLPFHMLADSSTRKEVCPTFGTPLIERVLNNFVPDEFNPEPIPKAVFESLDSEGLHDSEEESITSFPCTAAPTVYSPPPAASLSGIVGKIDNQTLQRTGSTVLRKSYTSDDELDELDSSITSIITDSSHTSPISSAPNWMPKGKGGRKVVRYQLLREVWRDGGW</sequence>